<evidence type="ECO:0000313" key="2">
    <source>
        <dbReference type="Proteomes" id="UP000275408"/>
    </source>
</evidence>
<organism evidence="1 2">
    <name type="scientific">Pocillopora damicornis</name>
    <name type="common">Cauliflower coral</name>
    <name type="synonym">Millepora damicornis</name>
    <dbReference type="NCBI Taxonomy" id="46731"/>
    <lineage>
        <taxon>Eukaryota</taxon>
        <taxon>Metazoa</taxon>
        <taxon>Cnidaria</taxon>
        <taxon>Anthozoa</taxon>
        <taxon>Hexacorallia</taxon>
        <taxon>Scleractinia</taxon>
        <taxon>Astrocoeniina</taxon>
        <taxon>Pocilloporidae</taxon>
        <taxon>Pocillopora</taxon>
    </lineage>
</organism>
<keyword evidence="2" id="KW-1185">Reference proteome</keyword>
<comment type="caution">
    <text evidence="1">The sequence shown here is derived from an EMBL/GenBank/DDBJ whole genome shotgun (WGS) entry which is preliminary data.</text>
</comment>
<dbReference type="Proteomes" id="UP000275408">
    <property type="component" value="Unassembled WGS sequence"/>
</dbReference>
<proteinExistence type="predicted"/>
<accession>A0A3M6U0C0</accession>
<gene>
    <name evidence="1" type="ORF">pdam_00018678</name>
</gene>
<dbReference type="AlphaFoldDB" id="A0A3M6U0C0"/>
<sequence>MEDEKGWLRTEILKGIKEDGSEDWDYRKDGGGKRNKKLAKETKMMNKRNEERMVQVYPLAAGNALRDLSDVEPVSCSGSFFPDGRSVDRTSKHLATLTSNVTLRGERKVKSAYSFRRLHKTIYMVLQQVGDSFLNGVAVQCSLVDIFSQSFPIFVREPTCVTVENLCISVERLVCNDTADPRSTIGASVYVYKLARVKCDSLSMKPQQQYIY</sequence>
<protein>
    <submittedName>
        <fullName evidence="1">Uncharacterized protein</fullName>
    </submittedName>
</protein>
<dbReference type="EMBL" id="RCHS01002483">
    <property type="protein sequence ID" value="RMX47125.1"/>
    <property type="molecule type" value="Genomic_DNA"/>
</dbReference>
<evidence type="ECO:0000313" key="1">
    <source>
        <dbReference type="EMBL" id="RMX47125.1"/>
    </source>
</evidence>
<name>A0A3M6U0C0_POCDA</name>
<reference evidence="1 2" key="1">
    <citation type="journal article" date="2018" name="Sci. Rep.">
        <title>Comparative analysis of the Pocillopora damicornis genome highlights role of immune system in coral evolution.</title>
        <authorList>
            <person name="Cunning R."/>
            <person name="Bay R.A."/>
            <person name="Gillette P."/>
            <person name="Baker A.C."/>
            <person name="Traylor-Knowles N."/>
        </authorList>
    </citation>
    <scope>NUCLEOTIDE SEQUENCE [LARGE SCALE GENOMIC DNA]</scope>
    <source>
        <strain evidence="1">RSMAS</strain>
        <tissue evidence="1">Whole animal</tissue>
    </source>
</reference>